<organism evidence="7 8">
    <name type="scientific">Spinacia oleracea</name>
    <name type="common">Spinach</name>
    <dbReference type="NCBI Taxonomy" id="3562"/>
    <lineage>
        <taxon>Eukaryota</taxon>
        <taxon>Viridiplantae</taxon>
        <taxon>Streptophyta</taxon>
        <taxon>Embryophyta</taxon>
        <taxon>Tracheophyta</taxon>
        <taxon>Spermatophyta</taxon>
        <taxon>Magnoliopsida</taxon>
        <taxon>eudicotyledons</taxon>
        <taxon>Gunneridae</taxon>
        <taxon>Pentapetalae</taxon>
        <taxon>Caryophyllales</taxon>
        <taxon>Chenopodiaceae</taxon>
        <taxon>Chenopodioideae</taxon>
        <taxon>Anserineae</taxon>
        <taxon>Spinacia</taxon>
    </lineage>
</organism>
<dbReference type="PANTHER" id="PTHR11654">
    <property type="entry name" value="OLIGOPEPTIDE TRANSPORTER-RELATED"/>
    <property type="match status" value="1"/>
</dbReference>
<evidence type="ECO:0000256" key="1">
    <source>
        <dbReference type="ARBA" id="ARBA00004141"/>
    </source>
</evidence>
<accession>A0A9R0IB48</accession>
<evidence type="ECO:0000256" key="3">
    <source>
        <dbReference type="ARBA" id="ARBA00022692"/>
    </source>
</evidence>
<dbReference type="Gene3D" id="1.20.1250.20">
    <property type="entry name" value="MFS general substrate transporter like domains"/>
    <property type="match status" value="1"/>
</dbReference>
<sequence length="555" mass="62096">MEECLEERLIDDHNRSPSKTKTKKGSFITLPFIIANESFEKVASYGLTTNMILYLMNDYKMSLAKGQNLLYLWTAAINFLPIIGAFLADSFLGRFLTIGLGSIFSLLGMLMLWMTTIIREAKTTNGMYALLVFAFVFIAIGAGGVRPCSLAFGADQVDKRDNNKNKTILETFFNWYYACGCFSVVLAMTLIVYIQEQWGWAVGFGIPVILMFLSTLFLFLALPYYVMNPVKKSLFNSLVRVAVAAFRNRKITTPSESSVVQYHYLEKDSTITIPSDRLKFLNKACTIQDLDQDIGPDGSATNPWTLCTVEEVEELKSLIRVLPIWSTGVIMSIHASQSSFGLLQAESMDRHLGSNFEVPAASFITFSTIVIVVWIPIYDRVLLPLASRAYGKPVVLDVKLRMGIGLFCAFMSMLVAGIVEYIRRERAVVTTNGQSAVLMSAFWLVPQYIFSGLAESFNAIGQNEFFYTEMPKSMSSIATCLFGVGMAIANLLASLIFNLLNDITKGGGQESWVSGDINRGHYDYYYWLLATLCSFNMLYYMFCSWSYGPVVSRSS</sequence>
<evidence type="ECO:0000256" key="4">
    <source>
        <dbReference type="ARBA" id="ARBA00022989"/>
    </source>
</evidence>
<dbReference type="Proteomes" id="UP000813463">
    <property type="component" value="Chromosome 2"/>
</dbReference>
<gene>
    <name evidence="8" type="primary">LOC110785624</name>
</gene>
<dbReference type="GO" id="GO:0005886">
    <property type="term" value="C:plasma membrane"/>
    <property type="evidence" value="ECO:0000318"/>
    <property type="project" value="GO_Central"/>
</dbReference>
<keyword evidence="7" id="KW-1185">Reference proteome</keyword>
<keyword evidence="3 6" id="KW-0812">Transmembrane</keyword>
<keyword evidence="5 6" id="KW-0472">Membrane</keyword>
<dbReference type="RefSeq" id="XP_021845808.1">
    <property type="nucleotide sequence ID" value="XM_021990116.2"/>
</dbReference>
<comment type="subcellular location">
    <subcellularLocation>
        <location evidence="1">Membrane</location>
        <topology evidence="1">Multi-pass membrane protein</topology>
    </subcellularLocation>
</comment>
<comment type="similarity">
    <text evidence="2">Belongs to the major facilitator superfamily. Proton-dependent oligopeptide transporter (POT/PTR) (TC 2.A.17) family.</text>
</comment>
<feature type="transmembrane region" description="Helical" evidence="6">
    <location>
        <begin position="70"/>
        <end position="88"/>
    </location>
</feature>
<feature type="transmembrane region" description="Helical" evidence="6">
    <location>
        <begin position="398"/>
        <end position="422"/>
    </location>
</feature>
<keyword evidence="4 6" id="KW-1133">Transmembrane helix</keyword>
<feature type="transmembrane region" description="Helical" evidence="6">
    <location>
        <begin position="434"/>
        <end position="454"/>
    </location>
</feature>
<dbReference type="AlphaFoldDB" id="A0A9R0IB48"/>
<feature type="transmembrane region" description="Helical" evidence="6">
    <location>
        <begin position="358"/>
        <end position="378"/>
    </location>
</feature>
<dbReference type="GO" id="GO:0006857">
    <property type="term" value="P:oligopeptide transport"/>
    <property type="evidence" value="ECO:0007669"/>
    <property type="project" value="InterPro"/>
</dbReference>
<dbReference type="InterPro" id="IPR000109">
    <property type="entry name" value="POT_fam"/>
</dbReference>
<dbReference type="InterPro" id="IPR018456">
    <property type="entry name" value="PTR2_symporter_CS"/>
</dbReference>
<dbReference type="PROSITE" id="PS01022">
    <property type="entry name" value="PTR2_1"/>
    <property type="match status" value="1"/>
</dbReference>
<feature type="transmembrane region" description="Helical" evidence="6">
    <location>
        <begin position="474"/>
        <end position="500"/>
    </location>
</feature>
<feature type="transmembrane region" description="Helical" evidence="6">
    <location>
        <begin position="127"/>
        <end position="154"/>
    </location>
</feature>
<dbReference type="GO" id="GO:0055085">
    <property type="term" value="P:transmembrane transport"/>
    <property type="evidence" value="ECO:0000318"/>
    <property type="project" value="GO_Central"/>
</dbReference>
<evidence type="ECO:0000313" key="8">
    <source>
        <dbReference type="RefSeq" id="XP_021845808.1"/>
    </source>
</evidence>
<evidence type="ECO:0000256" key="5">
    <source>
        <dbReference type="ARBA" id="ARBA00023136"/>
    </source>
</evidence>
<dbReference type="Pfam" id="PF00854">
    <property type="entry name" value="PTR2"/>
    <property type="match status" value="1"/>
</dbReference>
<feature type="transmembrane region" description="Helical" evidence="6">
    <location>
        <begin position="95"/>
        <end position="115"/>
    </location>
</feature>
<evidence type="ECO:0000256" key="6">
    <source>
        <dbReference type="SAM" id="Phobius"/>
    </source>
</evidence>
<name>A0A9R0IB48_SPIOL</name>
<dbReference type="GeneID" id="110785624"/>
<protein>
    <submittedName>
        <fullName evidence="8">Protein NRT1/ PTR FAMILY 1.2</fullName>
    </submittedName>
</protein>
<dbReference type="KEGG" id="soe:110785624"/>
<dbReference type="SUPFAM" id="SSF103473">
    <property type="entry name" value="MFS general substrate transporter"/>
    <property type="match status" value="1"/>
</dbReference>
<feature type="transmembrane region" description="Helical" evidence="6">
    <location>
        <begin position="200"/>
        <end position="226"/>
    </location>
</feature>
<reference evidence="7" key="1">
    <citation type="journal article" date="2021" name="Nat. Commun.">
        <title>Genomic analyses provide insights into spinach domestication and the genetic basis of agronomic traits.</title>
        <authorList>
            <person name="Cai X."/>
            <person name="Sun X."/>
            <person name="Xu C."/>
            <person name="Sun H."/>
            <person name="Wang X."/>
            <person name="Ge C."/>
            <person name="Zhang Z."/>
            <person name="Wang Q."/>
            <person name="Fei Z."/>
            <person name="Jiao C."/>
            <person name="Wang Q."/>
        </authorList>
    </citation>
    <scope>NUCLEOTIDE SEQUENCE [LARGE SCALE GENOMIC DNA]</scope>
    <source>
        <strain evidence="7">cv. Varoflay</strain>
    </source>
</reference>
<feature type="transmembrane region" description="Helical" evidence="6">
    <location>
        <begin position="175"/>
        <end position="194"/>
    </location>
</feature>
<proteinExistence type="inferred from homology"/>
<dbReference type="CDD" id="cd17416">
    <property type="entry name" value="MFS_NPF1_2"/>
    <property type="match status" value="1"/>
</dbReference>
<evidence type="ECO:0000313" key="7">
    <source>
        <dbReference type="Proteomes" id="UP000813463"/>
    </source>
</evidence>
<dbReference type="OrthoDB" id="8904098at2759"/>
<dbReference type="InterPro" id="IPR036259">
    <property type="entry name" value="MFS_trans_sf"/>
</dbReference>
<evidence type="ECO:0000256" key="2">
    <source>
        <dbReference type="ARBA" id="ARBA00005982"/>
    </source>
</evidence>
<dbReference type="GO" id="GO:0022857">
    <property type="term" value="F:transmembrane transporter activity"/>
    <property type="evidence" value="ECO:0000318"/>
    <property type="project" value="GO_Central"/>
</dbReference>
<feature type="transmembrane region" description="Helical" evidence="6">
    <location>
        <begin position="524"/>
        <end position="547"/>
    </location>
</feature>
<reference evidence="8" key="2">
    <citation type="submission" date="2025-08" db="UniProtKB">
        <authorList>
            <consortium name="RefSeq"/>
        </authorList>
    </citation>
    <scope>IDENTIFICATION</scope>
    <source>
        <tissue evidence="8">Leaf</tissue>
    </source>
</reference>